<keyword evidence="8" id="KW-1185">Reference proteome</keyword>
<feature type="compositionally biased region" description="Basic and acidic residues" evidence="5">
    <location>
        <begin position="1"/>
        <end position="16"/>
    </location>
</feature>
<dbReference type="SUPFAM" id="SSF57850">
    <property type="entry name" value="RING/U-box"/>
    <property type="match status" value="1"/>
</dbReference>
<evidence type="ECO:0000256" key="2">
    <source>
        <dbReference type="ARBA" id="ARBA00022771"/>
    </source>
</evidence>
<evidence type="ECO:0000313" key="7">
    <source>
        <dbReference type="EMBL" id="KAJ4393667.1"/>
    </source>
</evidence>
<evidence type="ECO:0000256" key="3">
    <source>
        <dbReference type="ARBA" id="ARBA00022833"/>
    </source>
</evidence>
<feature type="compositionally biased region" description="Acidic residues" evidence="5">
    <location>
        <begin position="211"/>
        <end position="224"/>
    </location>
</feature>
<feature type="region of interest" description="Disordered" evidence="5">
    <location>
        <begin position="79"/>
        <end position="100"/>
    </location>
</feature>
<evidence type="ECO:0000259" key="6">
    <source>
        <dbReference type="PROSITE" id="PS50089"/>
    </source>
</evidence>
<protein>
    <recommendedName>
        <fullName evidence="6">RING-type domain-containing protein</fullName>
    </recommendedName>
</protein>
<dbReference type="PANTHER" id="PTHR45931">
    <property type="entry name" value="SI:CH211-59O9.10"/>
    <property type="match status" value="1"/>
</dbReference>
<evidence type="ECO:0000313" key="8">
    <source>
        <dbReference type="Proteomes" id="UP001140453"/>
    </source>
</evidence>
<dbReference type="GO" id="GO:0061630">
    <property type="term" value="F:ubiquitin protein ligase activity"/>
    <property type="evidence" value="ECO:0007669"/>
    <property type="project" value="TreeGrafter"/>
</dbReference>
<keyword evidence="3" id="KW-0862">Zinc</keyword>
<evidence type="ECO:0000256" key="4">
    <source>
        <dbReference type="PROSITE-ProRule" id="PRU00175"/>
    </source>
</evidence>
<dbReference type="GO" id="GO:0006511">
    <property type="term" value="P:ubiquitin-dependent protein catabolic process"/>
    <property type="evidence" value="ECO:0007669"/>
    <property type="project" value="TreeGrafter"/>
</dbReference>
<proteinExistence type="predicted"/>
<gene>
    <name evidence="7" type="ORF">N0V93_002882</name>
</gene>
<dbReference type="AlphaFoldDB" id="A0A9W8YZF9"/>
<dbReference type="InterPro" id="IPR051834">
    <property type="entry name" value="RING_finger_E3_ligase"/>
</dbReference>
<dbReference type="InterPro" id="IPR013083">
    <property type="entry name" value="Znf_RING/FYVE/PHD"/>
</dbReference>
<feature type="region of interest" description="Disordered" evidence="5">
    <location>
        <begin position="193"/>
        <end position="224"/>
    </location>
</feature>
<name>A0A9W8YZF9_9PEZI</name>
<feature type="domain" description="RING-type" evidence="6">
    <location>
        <begin position="146"/>
        <end position="192"/>
    </location>
</feature>
<evidence type="ECO:0000256" key="1">
    <source>
        <dbReference type="ARBA" id="ARBA00022723"/>
    </source>
</evidence>
<evidence type="ECO:0000256" key="5">
    <source>
        <dbReference type="SAM" id="MobiDB-lite"/>
    </source>
</evidence>
<dbReference type="OrthoDB" id="8062037at2759"/>
<organism evidence="7 8">
    <name type="scientific">Gnomoniopsis smithogilvyi</name>
    <dbReference type="NCBI Taxonomy" id="1191159"/>
    <lineage>
        <taxon>Eukaryota</taxon>
        <taxon>Fungi</taxon>
        <taxon>Dikarya</taxon>
        <taxon>Ascomycota</taxon>
        <taxon>Pezizomycotina</taxon>
        <taxon>Sordariomycetes</taxon>
        <taxon>Sordariomycetidae</taxon>
        <taxon>Diaporthales</taxon>
        <taxon>Gnomoniaceae</taxon>
        <taxon>Gnomoniopsis</taxon>
    </lineage>
</organism>
<dbReference type="Proteomes" id="UP001140453">
    <property type="component" value="Unassembled WGS sequence"/>
</dbReference>
<dbReference type="Pfam" id="PF13639">
    <property type="entry name" value="zf-RING_2"/>
    <property type="match status" value="1"/>
</dbReference>
<reference evidence="7" key="1">
    <citation type="submission" date="2022-10" db="EMBL/GenBank/DDBJ databases">
        <title>Tapping the CABI collections for fungal endophytes: first genome assemblies for Collariella, Neodidymelliopsis, Ascochyta clinopodiicola, Didymella pomorum, Didymosphaeria variabile, Neocosmospora piperis and Neocucurbitaria cava.</title>
        <authorList>
            <person name="Hill R."/>
        </authorList>
    </citation>
    <scope>NUCLEOTIDE SEQUENCE</scope>
    <source>
        <strain evidence="7">IMI 355082</strain>
    </source>
</reference>
<keyword evidence="2 4" id="KW-0863">Zinc-finger</keyword>
<dbReference type="PANTHER" id="PTHR45931:SF3">
    <property type="entry name" value="RING ZINC FINGER-CONTAINING PROTEIN"/>
    <property type="match status" value="1"/>
</dbReference>
<keyword evidence="1" id="KW-0479">Metal-binding</keyword>
<feature type="compositionally biased region" description="Polar residues" evidence="5">
    <location>
        <begin position="37"/>
        <end position="52"/>
    </location>
</feature>
<dbReference type="InterPro" id="IPR001841">
    <property type="entry name" value="Znf_RING"/>
</dbReference>
<sequence>MSTPYEVEHGVEAEAPRRRRGIDMSTFTARFHELTDGPSSNGGASEQQQHNNPHAVPTPPDVNGLFRLLLSQFTTLHPELAAEDGTRRDTTSNSDDPDFQEQAIRRIIDELVNDLDRPAEIKGVSQEYLDMLERVPKKTLKPDDACPICAENFLDDPYPLVVELRCKTVHHKFDLDCVSSWLQVKGDCPMCRADQTQYDPRNSKKKVQPVQDEEEDEDPDMMYA</sequence>
<feature type="region of interest" description="Disordered" evidence="5">
    <location>
        <begin position="1"/>
        <end position="61"/>
    </location>
</feature>
<accession>A0A9W8YZF9</accession>
<dbReference type="GO" id="GO:0005634">
    <property type="term" value="C:nucleus"/>
    <property type="evidence" value="ECO:0007669"/>
    <property type="project" value="TreeGrafter"/>
</dbReference>
<dbReference type="EMBL" id="JAPEVB010000002">
    <property type="protein sequence ID" value="KAJ4393667.1"/>
    <property type="molecule type" value="Genomic_DNA"/>
</dbReference>
<dbReference type="Gene3D" id="3.30.40.10">
    <property type="entry name" value="Zinc/RING finger domain, C3HC4 (zinc finger)"/>
    <property type="match status" value="1"/>
</dbReference>
<dbReference type="GO" id="GO:0008270">
    <property type="term" value="F:zinc ion binding"/>
    <property type="evidence" value="ECO:0007669"/>
    <property type="project" value="UniProtKB-KW"/>
</dbReference>
<comment type="caution">
    <text evidence="7">The sequence shown here is derived from an EMBL/GenBank/DDBJ whole genome shotgun (WGS) entry which is preliminary data.</text>
</comment>
<dbReference type="PROSITE" id="PS50089">
    <property type="entry name" value="ZF_RING_2"/>
    <property type="match status" value="1"/>
</dbReference>